<name>A0A9P0JH50_APHGO</name>
<evidence type="ECO:0000313" key="1">
    <source>
        <dbReference type="EMBL" id="CAH1738957.1"/>
    </source>
</evidence>
<sequence length="52" mass="6109">MLKPQPGLTKGQRKQYRLKATQQFANIDLSYNPNLSIRDVSIFLAFLRPRFQ</sequence>
<dbReference type="EMBL" id="OU899037">
    <property type="protein sequence ID" value="CAH1738957.1"/>
    <property type="molecule type" value="Genomic_DNA"/>
</dbReference>
<reference evidence="1" key="1">
    <citation type="submission" date="2022-02" db="EMBL/GenBank/DDBJ databases">
        <authorList>
            <person name="King R."/>
        </authorList>
    </citation>
    <scope>NUCLEOTIDE SEQUENCE</scope>
</reference>
<proteinExistence type="predicted"/>
<gene>
    <name evidence="1" type="ORF">APHIGO_LOCUS12182</name>
</gene>
<protein>
    <submittedName>
        <fullName evidence="1">Uncharacterized protein</fullName>
    </submittedName>
</protein>
<accession>A0A9P0JH50</accession>
<keyword evidence="2" id="KW-1185">Reference proteome</keyword>
<dbReference type="Proteomes" id="UP001154329">
    <property type="component" value="Chromosome 4"/>
</dbReference>
<organism evidence="1 2">
    <name type="scientific">Aphis gossypii</name>
    <name type="common">Cotton aphid</name>
    <dbReference type="NCBI Taxonomy" id="80765"/>
    <lineage>
        <taxon>Eukaryota</taxon>
        <taxon>Metazoa</taxon>
        <taxon>Ecdysozoa</taxon>
        <taxon>Arthropoda</taxon>
        <taxon>Hexapoda</taxon>
        <taxon>Insecta</taxon>
        <taxon>Pterygota</taxon>
        <taxon>Neoptera</taxon>
        <taxon>Paraneoptera</taxon>
        <taxon>Hemiptera</taxon>
        <taxon>Sternorrhyncha</taxon>
        <taxon>Aphidomorpha</taxon>
        <taxon>Aphidoidea</taxon>
        <taxon>Aphididae</taxon>
        <taxon>Aphidini</taxon>
        <taxon>Aphis</taxon>
        <taxon>Aphis</taxon>
    </lineage>
</organism>
<dbReference type="AlphaFoldDB" id="A0A9P0JH50"/>
<reference evidence="1" key="2">
    <citation type="submission" date="2022-10" db="EMBL/GenBank/DDBJ databases">
        <authorList>
            <consortium name="ENA_rothamsted_submissions"/>
            <consortium name="culmorum"/>
            <person name="King R."/>
        </authorList>
    </citation>
    <scope>NUCLEOTIDE SEQUENCE</scope>
</reference>
<evidence type="ECO:0000313" key="2">
    <source>
        <dbReference type="Proteomes" id="UP001154329"/>
    </source>
</evidence>